<dbReference type="EMBL" id="LNQE01001031">
    <property type="protein sequence ID" value="KUG21701.1"/>
    <property type="molecule type" value="Genomic_DNA"/>
</dbReference>
<comment type="caution">
    <text evidence="1">The sequence shown here is derived from an EMBL/GenBank/DDBJ whole genome shotgun (WGS) entry which is preliminary data.</text>
</comment>
<protein>
    <submittedName>
        <fullName evidence="1">Putative membrane protein family member</fullName>
    </submittedName>
</protein>
<gene>
    <name evidence="1" type="ORF">ASZ90_008547</name>
</gene>
<organism evidence="1">
    <name type="scientific">hydrocarbon metagenome</name>
    <dbReference type="NCBI Taxonomy" id="938273"/>
    <lineage>
        <taxon>unclassified sequences</taxon>
        <taxon>metagenomes</taxon>
        <taxon>ecological metagenomes</taxon>
    </lineage>
</organism>
<dbReference type="InterPro" id="IPR012444">
    <property type="entry name" value="DUF1647"/>
</dbReference>
<evidence type="ECO:0000313" key="1">
    <source>
        <dbReference type="EMBL" id="KUG21701.1"/>
    </source>
</evidence>
<name>A0A0W8FL96_9ZZZZ</name>
<accession>A0A0W8FL96</accession>
<reference evidence="1" key="1">
    <citation type="journal article" date="2015" name="Proc. Natl. Acad. Sci. U.S.A.">
        <title>Networks of energetic and metabolic interactions define dynamics in microbial communities.</title>
        <authorList>
            <person name="Embree M."/>
            <person name="Liu J.K."/>
            <person name="Al-Bassam M.M."/>
            <person name="Zengler K."/>
        </authorList>
    </citation>
    <scope>NUCLEOTIDE SEQUENCE</scope>
</reference>
<dbReference type="PANTHER" id="PTHR31389:SF4">
    <property type="entry name" value="LD39211P"/>
    <property type="match status" value="1"/>
</dbReference>
<sequence length="267" mass="31066">MHEKKLVYQKYPRKPVLAIYNLIDKIKFKLNIKPTGKLVIVSASDSTHFKSLIQFIKSVQYYERGSQTVIYDLGMTKEETDIIRRDYPFVSLRVFDYTRYPWYFNVKIEAGRFAWKPVIILKVLSEFRLSTIWFDAGCKLTQPLYRIRDIINKEGFYSPIVLPGAIKDWVHPQFVEFLNASNKIINNASFNGAMIAINYNHAKATKFVNKWTACALEEKCWVPSNSSKKNHRWQTITSAIKYIQCFLPYPPLAEVSRSDGGGQRVLM</sequence>
<dbReference type="AlphaFoldDB" id="A0A0W8FL96"/>
<dbReference type="PANTHER" id="PTHR31389">
    <property type="entry name" value="LD39211P"/>
    <property type="match status" value="1"/>
</dbReference>
<dbReference type="Pfam" id="PF07801">
    <property type="entry name" value="DUF1647"/>
    <property type="match status" value="1"/>
</dbReference>
<proteinExistence type="predicted"/>